<evidence type="ECO:0000256" key="3">
    <source>
        <dbReference type="ARBA" id="ARBA00012128"/>
    </source>
</evidence>
<gene>
    <name evidence="9" type="ORF">FL583_07920</name>
</gene>
<evidence type="ECO:0000256" key="4">
    <source>
        <dbReference type="ARBA" id="ARBA00022679"/>
    </source>
</evidence>
<dbReference type="RefSeq" id="WP_142703843.1">
    <property type="nucleotide sequence ID" value="NZ_VIRS01000004.1"/>
</dbReference>
<dbReference type="EC" id="2.7.1.100" evidence="3"/>
<feature type="domain" description="Aminoglycoside phosphotransferase" evidence="8">
    <location>
        <begin position="26"/>
        <end position="273"/>
    </location>
</feature>
<dbReference type="EMBL" id="VIRS01000004">
    <property type="protein sequence ID" value="TQS45644.1"/>
    <property type="molecule type" value="Genomic_DNA"/>
</dbReference>
<dbReference type="Proteomes" id="UP000317982">
    <property type="component" value="Unassembled WGS sequence"/>
</dbReference>
<dbReference type="Gene3D" id="3.90.1200.10">
    <property type="match status" value="1"/>
</dbReference>
<dbReference type="GO" id="GO:0009086">
    <property type="term" value="P:methionine biosynthetic process"/>
    <property type="evidence" value="ECO:0007669"/>
    <property type="project" value="InterPro"/>
</dbReference>
<evidence type="ECO:0000313" key="10">
    <source>
        <dbReference type="Proteomes" id="UP000317982"/>
    </source>
</evidence>
<protein>
    <recommendedName>
        <fullName evidence="3">S-methyl-5-thioribose kinase</fullName>
        <ecNumber evidence="3">2.7.1.100</ecNumber>
    </recommendedName>
</protein>
<evidence type="ECO:0000256" key="7">
    <source>
        <dbReference type="ARBA" id="ARBA00022840"/>
    </source>
</evidence>
<keyword evidence="4 9" id="KW-0808">Transferase</keyword>
<comment type="caution">
    <text evidence="9">The sequence shown here is derived from an EMBL/GenBank/DDBJ whole genome shotgun (WGS) entry which is preliminary data.</text>
</comment>
<dbReference type="Pfam" id="PF01636">
    <property type="entry name" value="APH"/>
    <property type="match status" value="1"/>
</dbReference>
<evidence type="ECO:0000256" key="1">
    <source>
        <dbReference type="ARBA" id="ARBA00010165"/>
    </source>
</evidence>
<keyword evidence="5" id="KW-0547">Nucleotide-binding</keyword>
<evidence type="ECO:0000256" key="6">
    <source>
        <dbReference type="ARBA" id="ARBA00022777"/>
    </source>
</evidence>
<dbReference type="NCBIfam" id="TIGR01767">
    <property type="entry name" value="MTRK"/>
    <property type="match status" value="1"/>
</dbReference>
<dbReference type="InterPro" id="IPR011009">
    <property type="entry name" value="Kinase-like_dom_sf"/>
</dbReference>
<dbReference type="OrthoDB" id="9777791at2"/>
<dbReference type="Gene3D" id="3.30.200.20">
    <property type="entry name" value="Phosphorylase Kinase, domain 1"/>
    <property type="match status" value="1"/>
</dbReference>
<dbReference type="InterPro" id="IPR009212">
    <property type="entry name" value="Methylthioribose_kinase"/>
</dbReference>
<evidence type="ECO:0000256" key="5">
    <source>
        <dbReference type="ARBA" id="ARBA00022741"/>
    </source>
</evidence>
<accession>A0A545AWE3</accession>
<reference evidence="9 10" key="1">
    <citation type="submission" date="2019-07" db="EMBL/GenBank/DDBJ databases">
        <title>Cryptosporangium phraense sp. nov., isolated from plant litter.</title>
        <authorList>
            <person name="Suriyachadkun C."/>
        </authorList>
    </citation>
    <scope>NUCLEOTIDE SEQUENCE [LARGE SCALE GENOMIC DNA]</scope>
    <source>
        <strain evidence="9 10">A-T 5661</strain>
    </source>
</reference>
<evidence type="ECO:0000259" key="8">
    <source>
        <dbReference type="Pfam" id="PF01636"/>
    </source>
</evidence>
<dbReference type="InParanoid" id="A0A545AWE3"/>
<organism evidence="9 10">
    <name type="scientific">Cryptosporangium phraense</name>
    <dbReference type="NCBI Taxonomy" id="2593070"/>
    <lineage>
        <taxon>Bacteria</taxon>
        <taxon>Bacillati</taxon>
        <taxon>Actinomycetota</taxon>
        <taxon>Actinomycetes</taxon>
        <taxon>Cryptosporangiales</taxon>
        <taxon>Cryptosporangiaceae</taxon>
        <taxon>Cryptosporangium</taxon>
    </lineage>
</organism>
<dbReference type="AlphaFoldDB" id="A0A545AWE3"/>
<dbReference type="PANTHER" id="PTHR34273:SF2">
    <property type="entry name" value="METHYLTHIORIBOSE KINASE"/>
    <property type="match status" value="1"/>
</dbReference>
<dbReference type="PANTHER" id="PTHR34273">
    <property type="entry name" value="METHYLTHIORIBOSE KINASE"/>
    <property type="match status" value="1"/>
</dbReference>
<keyword evidence="7" id="KW-0067">ATP-binding</keyword>
<keyword evidence="10" id="KW-1185">Reference proteome</keyword>
<keyword evidence="6" id="KW-0418">Kinase</keyword>
<comment type="subunit">
    <text evidence="2">Homodimer.</text>
</comment>
<evidence type="ECO:0000256" key="2">
    <source>
        <dbReference type="ARBA" id="ARBA00011738"/>
    </source>
</evidence>
<name>A0A545AWE3_9ACTN</name>
<proteinExistence type="inferred from homology"/>
<evidence type="ECO:0000313" key="9">
    <source>
        <dbReference type="EMBL" id="TQS45644.1"/>
    </source>
</evidence>
<dbReference type="GO" id="GO:0046522">
    <property type="term" value="F:S-methyl-5-thioribose kinase activity"/>
    <property type="evidence" value="ECO:0007669"/>
    <property type="project" value="UniProtKB-EC"/>
</dbReference>
<comment type="similarity">
    <text evidence="1">Belongs to the methylthioribose kinase family.</text>
</comment>
<dbReference type="GO" id="GO:0005524">
    <property type="term" value="F:ATP binding"/>
    <property type="evidence" value="ECO:0007669"/>
    <property type="project" value="UniProtKB-KW"/>
</dbReference>
<dbReference type="SUPFAM" id="SSF56112">
    <property type="entry name" value="Protein kinase-like (PK-like)"/>
    <property type="match status" value="1"/>
</dbReference>
<sequence length="392" mass="42238">MTVVLEPDDVWAYLVERNLAAGTGTVREVGDGNMNRVFLAIPDDPAVPSVAVKQAPPWIQKLGPSSPMSPERALIEARALRTFAEYAPKQTPDVLDVDEERFAFTMEDLSDLTVLRTALNRGAAIGTTSAEVGELVGRVTFATSVAGAEPRERADLLARSVNPLLAEVTLQYLLGDPFVEAEHNSNHPSLDGAVRNLREDPAVRTELATLRAAFGSSAQALVHGDLHSGSVMVGVRNGEPVVRVIDPEFAMVGPIGLDLGLYLANVVIAAVRSRNTDHLASIEGLWDAFCAAWRDGWPDRVDPLLDDGWLLRHLRNVWHDSLGFAAVEMVRRVAGYSHASDLETLPDPGPASAVVLGLGHRLLVDRGVCGGEGGRPDPRALAHLVSTMWERS</sequence>
<dbReference type="InterPro" id="IPR002575">
    <property type="entry name" value="Aminoglycoside_PTrfase"/>
</dbReference>